<organism evidence="2 3">
    <name type="scientific">Stratiformator vulcanicus</name>
    <dbReference type="NCBI Taxonomy" id="2527980"/>
    <lineage>
        <taxon>Bacteria</taxon>
        <taxon>Pseudomonadati</taxon>
        <taxon>Planctomycetota</taxon>
        <taxon>Planctomycetia</taxon>
        <taxon>Planctomycetales</taxon>
        <taxon>Planctomycetaceae</taxon>
        <taxon>Stratiformator</taxon>
    </lineage>
</organism>
<dbReference type="EMBL" id="CP036268">
    <property type="protein sequence ID" value="QDT37569.1"/>
    <property type="molecule type" value="Genomic_DNA"/>
</dbReference>
<accession>A0A517R0Z6</accession>
<dbReference type="AlphaFoldDB" id="A0A517R0Z6"/>
<reference evidence="2 3" key="1">
    <citation type="submission" date="2019-02" db="EMBL/GenBank/DDBJ databases">
        <title>Deep-cultivation of Planctomycetes and their phenomic and genomic characterization uncovers novel biology.</title>
        <authorList>
            <person name="Wiegand S."/>
            <person name="Jogler M."/>
            <person name="Boedeker C."/>
            <person name="Pinto D."/>
            <person name="Vollmers J."/>
            <person name="Rivas-Marin E."/>
            <person name="Kohn T."/>
            <person name="Peeters S.H."/>
            <person name="Heuer A."/>
            <person name="Rast P."/>
            <person name="Oberbeckmann S."/>
            <person name="Bunk B."/>
            <person name="Jeske O."/>
            <person name="Meyerdierks A."/>
            <person name="Storesund J.E."/>
            <person name="Kallscheuer N."/>
            <person name="Luecker S."/>
            <person name="Lage O.M."/>
            <person name="Pohl T."/>
            <person name="Merkel B.J."/>
            <person name="Hornburger P."/>
            <person name="Mueller R.-W."/>
            <person name="Bruemmer F."/>
            <person name="Labrenz M."/>
            <person name="Spormann A.M."/>
            <person name="Op den Camp H."/>
            <person name="Overmann J."/>
            <person name="Amann R."/>
            <person name="Jetten M.S.M."/>
            <person name="Mascher T."/>
            <person name="Medema M.H."/>
            <person name="Devos D.P."/>
            <person name="Kaster A.-K."/>
            <person name="Ovreas L."/>
            <person name="Rohde M."/>
            <person name="Galperin M.Y."/>
            <person name="Jogler C."/>
        </authorList>
    </citation>
    <scope>NUCLEOTIDE SEQUENCE [LARGE SCALE GENOMIC DNA]</scope>
    <source>
        <strain evidence="2 3">Pan189</strain>
    </source>
</reference>
<dbReference type="InterPro" id="IPR029062">
    <property type="entry name" value="Class_I_gatase-like"/>
</dbReference>
<dbReference type="SUPFAM" id="SSF52317">
    <property type="entry name" value="Class I glutamine amidotransferase-like"/>
    <property type="match status" value="1"/>
</dbReference>
<dbReference type="Gene3D" id="3.40.50.880">
    <property type="match status" value="1"/>
</dbReference>
<dbReference type="InterPro" id="IPR029010">
    <property type="entry name" value="ThuA-like"/>
</dbReference>
<gene>
    <name evidence="2" type="ORF">Pan189_19490</name>
</gene>
<dbReference type="KEGG" id="svp:Pan189_19490"/>
<dbReference type="Pfam" id="PF06283">
    <property type="entry name" value="ThuA"/>
    <property type="match status" value="1"/>
</dbReference>
<dbReference type="Proteomes" id="UP000317318">
    <property type="component" value="Chromosome"/>
</dbReference>
<dbReference type="InterPro" id="IPR009381">
    <property type="entry name" value="Trehalose_catabolism_ThuA_prok"/>
</dbReference>
<evidence type="ECO:0000313" key="2">
    <source>
        <dbReference type="EMBL" id="QDT37569.1"/>
    </source>
</evidence>
<dbReference type="OrthoDB" id="252909at2"/>
<keyword evidence="3" id="KW-1185">Reference proteome</keyword>
<evidence type="ECO:0000313" key="3">
    <source>
        <dbReference type="Proteomes" id="UP000317318"/>
    </source>
</evidence>
<proteinExistence type="predicted"/>
<name>A0A517R0Z6_9PLAN</name>
<dbReference type="PIRSF" id="PIRSF030013">
    <property type="entry name" value="ThuA"/>
    <property type="match status" value="1"/>
</dbReference>
<dbReference type="RefSeq" id="WP_145363673.1">
    <property type="nucleotide sequence ID" value="NZ_CP036268.1"/>
</dbReference>
<protein>
    <submittedName>
        <fullName evidence="2">Trehalose utilization</fullName>
    </submittedName>
</protein>
<feature type="domain" description="ThuA-like" evidence="1">
    <location>
        <begin position="6"/>
        <end position="221"/>
    </location>
</feature>
<evidence type="ECO:0000259" key="1">
    <source>
        <dbReference type="Pfam" id="PF06283"/>
    </source>
</evidence>
<sequence>MSEPTRVLIWNEYRHERERQEVRDIYPDGIHGQIAGGIASDDLDIRTATLDEPEQGLSEEVLDWADVVVWWAHLAHLEVEEEIVQRVHQRVLSGMGFVALHSTHDSKIFKRLLGTSCSLKWREANEAEILWNLQPSHPICRGIGERIELDHEEMYGERFDVPEPEELLFLSWFQGGEVFRSGCTWRRGHGRIVYFRPGHETHPTYYNESVLRVIGNAVRWAKRTMNLPTECTNPDPVRSIT</sequence>